<evidence type="ECO:0000313" key="2">
    <source>
        <dbReference type="EMBL" id="CBQ71648.1"/>
    </source>
</evidence>
<dbReference type="AlphaFoldDB" id="E6ZWP1"/>
<feature type="region of interest" description="Disordered" evidence="1">
    <location>
        <begin position="81"/>
        <end position="108"/>
    </location>
</feature>
<proteinExistence type="predicted"/>
<dbReference type="VEuPathDB" id="FungiDB:sr17168"/>
<dbReference type="HOGENOM" id="CLU_2198708_0_0_1"/>
<protein>
    <submittedName>
        <fullName evidence="2">Uncharacterized protein</fullName>
    </submittedName>
</protein>
<reference evidence="2 3" key="1">
    <citation type="journal article" date="2010" name="Science">
        <title>Pathogenicity determinants in smut fungi revealed by genome comparison.</title>
        <authorList>
            <person name="Schirawski J."/>
            <person name="Mannhaupt G."/>
            <person name="Muench K."/>
            <person name="Brefort T."/>
            <person name="Schipper K."/>
            <person name="Doehlemann G."/>
            <person name="Di Stasio M."/>
            <person name="Roessel N."/>
            <person name="Mendoza-Mendoza A."/>
            <person name="Pester D."/>
            <person name="Mueller O."/>
            <person name="Winterberg B."/>
            <person name="Meyer E."/>
            <person name="Ghareeb H."/>
            <person name="Wollenberg T."/>
            <person name="Muensterkoetter M."/>
            <person name="Wong P."/>
            <person name="Walter M."/>
            <person name="Stukenbrock E."/>
            <person name="Gueldener U."/>
            <person name="Kahmann R."/>
        </authorList>
    </citation>
    <scope>NUCLEOTIDE SEQUENCE [LARGE SCALE GENOMIC DNA]</scope>
    <source>
        <strain evidence="3">SRZ2</strain>
    </source>
</reference>
<name>E6ZWP1_SPORE</name>
<gene>
    <name evidence="2" type="ORF">sr17168</name>
</gene>
<keyword evidence="3" id="KW-1185">Reference proteome</keyword>
<evidence type="ECO:0000313" key="3">
    <source>
        <dbReference type="Proteomes" id="UP000008867"/>
    </source>
</evidence>
<evidence type="ECO:0000256" key="1">
    <source>
        <dbReference type="SAM" id="MobiDB-lite"/>
    </source>
</evidence>
<dbReference type="EMBL" id="FQ311449">
    <property type="protein sequence ID" value="CBQ71648.1"/>
    <property type="molecule type" value="Genomic_DNA"/>
</dbReference>
<organism evidence="2 3">
    <name type="scientific">Sporisorium reilianum (strain SRZ2)</name>
    <name type="common">Maize head smut fungus</name>
    <dbReference type="NCBI Taxonomy" id="999809"/>
    <lineage>
        <taxon>Eukaryota</taxon>
        <taxon>Fungi</taxon>
        <taxon>Dikarya</taxon>
        <taxon>Basidiomycota</taxon>
        <taxon>Ustilaginomycotina</taxon>
        <taxon>Ustilaginomycetes</taxon>
        <taxon>Ustilaginales</taxon>
        <taxon>Ustilaginaceae</taxon>
        <taxon>Sporisorium</taxon>
    </lineage>
</organism>
<accession>E6ZWP1</accession>
<feature type="region of interest" description="Disordered" evidence="1">
    <location>
        <begin position="1"/>
        <end position="21"/>
    </location>
</feature>
<feature type="compositionally biased region" description="Low complexity" evidence="1">
    <location>
        <begin position="84"/>
        <end position="99"/>
    </location>
</feature>
<dbReference type="Proteomes" id="UP000008867">
    <property type="component" value="Unplaced contigs"/>
</dbReference>
<sequence length="108" mass="11555">MMNSQPVIATRRRSQNETAYQAQTAAAPTLVWRSLSDIKVSLSNSAQGELTGSTDAMLAMVVSSTAVRHDKRPPVVVNCEHASTEQVSSSSESTPISSIRDMLDSECG</sequence>